<sequence>MPRTQATSGMEWPMLAAQAWWLGAEASWVIWLRCMRLAQGGANADSEALRMWTEKWQAQVDLAAALSTGRFGKDPEQIARRTLSHYSKRVRANRSRLMR</sequence>
<dbReference type="EMBL" id="JBFNXR010000050">
    <property type="protein sequence ID" value="MEW9856159.1"/>
    <property type="molecule type" value="Genomic_DNA"/>
</dbReference>
<protein>
    <submittedName>
        <fullName evidence="1">Uncharacterized protein</fullName>
    </submittedName>
</protein>
<name>A0ABV3RDJ8_9SPHN</name>
<reference evidence="1 2" key="1">
    <citation type="submission" date="2024-06" db="EMBL/GenBank/DDBJ databases">
        <title>Novosphingobium rhizovicinus M1R2S20.</title>
        <authorList>
            <person name="Sun J.-Q."/>
        </authorList>
    </citation>
    <scope>NUCLEOTIDE SEQUENCE [LARGE SCALE GENOMIC DNA]</scope>
    <source>
        <strain evidence="1 2">M1R2S20</strain>
    </source>
</reference>
<organism evidence="1 2">
    <name type="scientific">Novosphingobium rhizovicinum</name>
    <dbReference type="NCBI Taxonomy" id="3228928"/>
    <lineage>
        <taxon>Bacteria</taxon>
        <taxon>Pseudomonadati</taxon>
        <taxon>Pseudomonadota</taxon>
        <taxon>Alphaproteobacteria</taxon>
        <taxon>Sphingomonadales</taxon>
        <taxon>Sphingomonadaceae</taxon>
        <taxon>Novosphingobium</taxon>
    </lineage>
</organism>
<comment type="caution">
    <text evidence="1">The sequence shown here is derived from an EMBL/GenBank/DDBJ whole genome shotgun (WGS) entry which is preliminary data.</text>
</comment>
<accession>A0ABV3RDJ8</accession>
<keyword evidence="2" id="KW-1185">Reference proteome</keyword>
<gene>
    <name evidence="1" type="ORF">ABUH87_13540</name>
</gene>
<proteinExistence type="predicted"/>
<evidence type="ECO:0000313" key="2">
    <source>
        <dbReference type="Proteomes" id="UP001556118"/>
    </source>
</evidence>
<dbReference type="RefSeq" id="WP_367774468.1">
    <property type="nucleotide sequence ID" value="NZ_JBFNXR010000050.1"/>
</dbReference>
<evidence type="ECO:0000313" key="1">
    <source>
        <dbReference type="EMBL" id="MEW9856159.1"/>
    </source>
</evidence>
<dbReference type="Proteomes" id="UP001556118">
    <property type="component" value="Unassembled WGS sequence"/>
</dbReference>